<protein>
    <submittedName>
        <fullName evidence="1">Uncharacterized protein</fullName>
    </submittedName>
</protein>
<accession>A0A1S9T838</accession>
<sequence length="340" mass="37610">MIYISLESFRCHTETDEAGADEPYMIVAAVDLRNTINVSGFPVPIPVSRAFVYGAFGDVDEQETHQVPFQSFWGLFGEERALPNPDDVIFLAALMEWDDGNAQVLRTLVATAINDALFSSLSVTDRNLRVGLLMQAFNGALQAPTGGPSTDEWVGLGQELRFTTDDIALAETGNPARRSLRFQGDGGDYTLTFVARNRGQAAWRFCAKCRTMFFDGFFPNRGRCPAGGGHEAAGWTFYLPHDHAGPLGGQEQWRFCDKCFSMFWNGDPNNRGRCPVGGSHNAQGFNYFLPHDHNGPGQDQWRFCDKCRVMFWNGQANKGTCTAGGGHNAQGFNFKLDYTP</sequence>
<dbReference type="AlphaFoldDB" id="A0A1S9T838"/>
<evidence type="ECO:0000313" key="2">
    <source>
        <dbReference type="Proteomes" id="UP000190906"/>
    </source>
</evidence>
<dbReference type="RefSeq" id="WP_078205808.1">
    <property type="nucleotide sequence ID" value="NZ_MUAJ01000077.1"/>
</dbReference>
<dbReference type="EMBL" id="MUAJ01000077">
    <property type="protein sequence ID" value="OOR06110.1"/>
    <property type="molecule type" value="Genomic_DNA"/>
</dbReference>
<reference evidence="1 2" key="1">
    <citation type="submission" date="2017-01" db="EMBL/GenBank/DDBJ databases">
        <title>Bacillus cereus isolates.</title>
        <authorList>
            <person name="Beno S.M."/>
        </authorList>
    </citation>
    <scope>NUCLEOTIDE SEQUENCE [LARGE SCALE GENOMIC DNA]</scope>
    <source>
        <strain evidence="1 2">FSL H8-0485</strain>
    </source>
</reference>
<dbReference type="Proteomes" id="UP000190906">
    <property type="component" value="Unassembled WGS sequence"/>
</dbReference>
<comment type="caution">
    <text evidence="1">The sequence shown here is derived from an EMBL/GenBank/DDBJ whole genome shotgun (WGS) entry which is preliminary data.</text>
</comment>
<evidence type="ECO:0000313" key="1">
    <source>
        <dbReference type="EMBL" id="OOR06110.1"/>
    </source>
</evidence>
<gene>
    <name evidence="1" type="ORF">BW897_31050</name>
</gene>
<proteinExistence type="predicted"/>
<name>A0A1S9T838_BACCE</name>
<organism evidence="1 2">
    <name type="scientific">Bacillus cereus</name>
    <dbReference type="NCBI Taxonomy" id="1396"/>
    <lineage>
        <taxon>Bacteria</taxon>
        <taxon>Bacillati</taxon>
        <taxon>Bacillota</taxon>
        <taxon>Bacilli</taxon>
        <taxon>Bacillales</taxon>
        <taxon>Bacillaceae</taxon>
        <taxon>Bacillus</taxon>
        <taxon>Bacillus cereus group</taxon>
    </lineage>
</organism>